<dbReference type="PROSITE" id="PS50164">
    <property type="entry name" value="GIY_YIG"/>
    <property type="match status" value="1"/>
</dbReference>
<keyword evidence="5" id="KW-1185">Reference proteome</keyword>
<dbReference type="Proteomes" id="UP000249115">
    <property type="component" value="Unassembled WGS sequence"/>
</dbReference>
<dbReference type="InterPro" id="IPR035901">
    <property type="entry name" value="GIY-YIG_endonuc_sf"/>
</dbReference>
<gene>
    <name evidence="3" type="ORF">ESW18_17985</name>
    <name evidence="2" type="ORF">LV84_03637</name>
</gene>
<evidence type="ECO:0000313" key="5">
    <source>
        <dbReference type="Proteomes" id="UP000321927"/>
    </source>
</evidence>
<dbReference type="AlphaFoldDB" id="A0A2W7QTB1"/>
<reference evidence="3 5" key="2">
    <citation type="submission" date="2019-08" db="EMBL/GenBank/DDBJ databases">
        <title>Genome of Algoriphagus ratkowskyi IC026.</title>
        <authorList>
            <person name="Bowman J.P."/>
        </authorList>
    </citation>
    <scope>NUCLEOTIDE SEQUENCE [LARGE SCALE GENOMIC DNA]</scope>
    <source>
        <strain evidence="3 5">IC026</strain>
    </source>
</reference>
<feature type="domain" description="GIY-YIG" evidence="1">
    <location>
        <begin position="177"/>
        <end position="270"/>
    </location>
</feature>
<dbReference type="EMBL" id="QKZU01000017">
    <property type="protein sequence ID" value="PZX51878.1"/>
    <property type="molecule type" value="Genomic_DNA"/>
</dbReference>
<dbReference type="CDD" id="cd10446">
    <property type="entry name" value="GIY-YIG_unchar_1"/>
    <property type="match status" value="1"/>
</dbReference>
<accession>A0A2W7QTB1</accession>
<protein>
    <submittedName>
        <fullName evidence="2">GIY-YIG catalytic domain-containing protein</fullName>
    </submittedName>
    <submittedName>
        <fullName evidence="3">GIY-YIG nuclease family protein</fullName>
    </submittedName>
</protein>
<evidence type="ECO:0000259" key="1">
    <source>
        <dbReference type="PROSITE" id="PS50164"/>
    </source>
</evidence>
<evidence type="ECO:0000313" key="2">
    <source>
        <dbReference type="EMBL" id="PZX51878.1"/>
    </source>
</evidence>
<name>A0A2W7QTB1_9BACT</name>
<reference evidence="2 4" key="1">
    <citation type="submission" date="2018-06" db="EMBL/GenBank/DDBJ databases">
        <title>Genomic Encyclopedia of Archaeal and Bacterial Type Strains, Phase II (KMG-II): from individual species to whole genera.</title>
        <authorList>
            <person name="Goeker M."/>
        </authorList>
    </citation>
    <scope>NUCLEOTIDE SEQUENCE [LARGE SCALE GENOMIC DNA]</scope>
    <source>
        <strain evidence="2 4">DSM 22686</strain>
    </source>
</reference>
<dbReference type="Pfam" id="PF01541">
    <property type="entry name" value="GIY-YIG"/>
    <property type="match status" value="1"/>
</dbReference>
<proteinExistence type="predicted"/>
<evidence type="ECO:0000313" key="3">
    <source>
        <dbReference type="EMBL" id="TXD75992.1"/>
    </source>
</evidence>
<dbReference type="RefSeq" id="WP_086502890.1">
    <property type="nucleotide sequence ID" value="NZ_MSSV01000021.1"/>
</dbReference>
<organism evidence="2 4">
    <name type="scientific">Algoriphagus ratkowskyi</name>
    <dbReference type="NCBI Taxonomy" id="57028"/>
    <lineage>
        <taxon>Bacteria</taxon>
        <taxon>Pseudomonadati</taxon>
        <taxon>Bacteroidota</taxon>
        <taxon>Cytophagia</taxon>
        <taxon>Cytophagales</taxon>
        <taxon>Cyclobacteriaceae</taxon>
        <taxon>Algoriphagus</taxon>
    </lineage>
</organism>
<dbReference type="OrthoDB" id="89044at2"/>
<dbReference type="InterPro" id="IPR000305">
    <property type="entry name" value="GIY-YIG_endonuc"/>
</dbReference>
<dbReference type="Gene3D" id="3.40.1440.10">
    <property type="entry name" value="GIY-YIG endonuclease"/>
    <property type="match status" value="1"/>
</dbReference>
<comment type="caution">
    <text evidence="2">The sequence shown here is derived from an EMBL/GenBank/DDBJ whole genome shotgun (WGS) entry which is preliminary data.</text>
</comment>
<dbReference type="Proteomes" id="UP000321927">
    <property type="component" value="Unassembled WGS sequence"/>
</dbReference>
<sequence>MDKINLNEILQIEDLLNVKIRFNLMFRDNWNPIDDFKNGNLEVMLEGHYHNYPNKRSYKVGQVTIAFVKIHPKENYWLLFHIGKVTKDLNVYNGIGYEYEALKEYEKYFGRLIIRFKNRSQMMIRNAASVIDDCEVSQLLPDTFDNDLFPGYDKVNISWIELKRVIEKDTWKTALENQKGVYLLTDISNGKQYVGSAYGESMILGRWRFYIRNGHGGNIGLTPINFIHVQENFRFSILDIYKSTTDDLIIIARENWWKQILQSRRFGYNEN</sequence>
<dbReference type="EMBL" id="VORV01000016">
    <property type="protein sequence ID" value="TXD75992.1"/>
    <property type="molecule type" value="Genomic_DNA"/>
</dbReference>
<dbReference type="SUPFAM" id="SSF82771">
    <property type="entry name" value="GIY-YIG endonuclease"/>
    <property type="match status" value="1"/>
</dbReference>
<evidence type="ECO:0000313" key="4">
    <source>
        <dbReference type="Proteomes" id="UP000249115"/>
    </source>
</evidence>